<evidence type="ECO:0000256" key="2">
    <source>
        <dbReference type="ARBA" id="ARBA00022485"/>
    </source>
</evidence>
<dbReference type="InterPro" id="IPR013783">
    <property type="entry name" value="Ig-like_fold"/>
</dbReference>
<evidence type="ECO:0000313" key="9">
    <source>
        <dbReference type="EMBL" id="EAT13710.1"/>
    </source>
</evidence>
<keyword evidence="4" id="KW-0249">Electron transport</keyword>
<feature type="transmembrane region" description="Helical" evidence="7">
    <location>
        <begin position="342"/>
        <end position="361"/>
    </location>
</feature>
<dbReference type="Pfam" id="PF13746">
    <property type="entry name" value="Fer4_18"/>
    <property type="match status" value="1"/>
</dbReference>
<dbReference type="SUPFAM" id="SSF54862">
    <property type="entry name" value="4Fe-4S ferredoxins"/>
    <property type="match status" value="1"/>
</dbReference>
<name>Q1N682_9GAMM</name>
<dbReference type="InterPro" id="IPR051684">
    <property type="entry name" value="Electron_Trans/Redox"/>
</dbReference>
<dbReference type="Pfam" id="PF11614">
    <property type="entry name" value="FixG_C"/>
    <property type="match status" value="1"/>
</dbReference>
<sequence>MSEKIPVQELTPHSIDGQYKGVSAKYNDKLYVRSVNGLFNKIRTLSLWALMIGYFVTPWISIGGRQAVWFDLPARQFHIWGMTFWPQDFVLLSFLLIICAFGLFTITTLAGRIWCGYTCPQTAWTFIYMWVEEKIEGNRNKRMKLDKEPMSTSKFVKKASKHFIWLVIALATAIAFVGYFYPIRELIPDLITFSIENQWASFWLLFFTLATYGNAGWLREKVCLHMCPYARFQSVMFDQDTLIVSYDERRGERGSGRGPRKKGVDPVEANIGDCVDCNMCVQVCPTGIDIRDGLQYQCIGCALCIDACDEIMDKMHYPKGLIRYTNEHALEGKEVHIFRPKLVGYAIALVAMFGLFGWAVYDRTPLELDVMRDRGQLYSNTSDGRVQNSYNAKVMNMDQKAHDFVITVVGLEGAELDGKTELSLDEGEVGDVPLSIKAVPWDLEKSRTDIRFIVTRDDGLSVEQESRFIGPASR</sequence>
<evidence type="ECO:0000256" key="4">
    <source>
        <dbReference type="ARBA" id="ARBA00022982"/>
    </source>
</evidence>
<proteinExistence type="predicted"/>
<dbReference type="OrthoDB" id="9811700at2"/>
<feature type="transmembrane region" description="Helical" evidence="7">
    <location>
        <begin position="47"/>
        <end position="69"/>
    </location>
</feature>
<dbReference type="PROSITE" id="PS00198">
    <property type="entry name" value="4FE4S_FER_1"/>
    <property type="match status" value="1"/>
</dbReference>
<evidence type="ECO:0000256" key="3">
    <source>
        <dbReference type="ARBA" id="ARBA00022723"/>
    </source>
</evidence>
<dbReference type="NCBIfam" id="TIGR02745">
    <property type="entry name" value="ccoG_rdxA_fixG"/>
    <property type="match status" value="1"/>
</dbReference>
<dbReference type="GO" id="GO:0051539">
    <property type="term" value="F:4 iron, 4 sulfur cluster binding"/>
    <property type="evidence" value="ECO:0007669"/>
    <property type="project" value="UniProtKB-KW"/>
</dbReference>
<organism evidence="9 10">
    <name type="scientific">Bermanella marisrubri</name>
    <dbReference type="NCBI Taxonomy" id="207949"/>
    <lineage>
        <taxon>Bacteria</taxon>
        <taxon>Pseudomonadati</taxon>
        <taxon>Pseudomonadota</taxon>
        <taxon>Gammaproteobacteria</taxon>
        <taxon>Oceanospirillales</taxon>
        <taxon>Oceanospirillaceae</taxon>
        <taxon>Bermanella</taxon>
    </lineage>
</organism>
<dbReference type="Gene3D" id="1.10.1060.10">
    <property type="entry name" value="Alpha-helical ferredoxin"/>
    <property type="match status" value="1"/>
</dbReference>
<dbReference type="PROSITE" id="PS51379">
    <property type="entry name" value="4FE4S_FER_2"/>
    <property type="match status" value="1"/>
</dbReference>
<reference evidence="9 10" key="1">
    <citation type="submission" date="2006-03" db="EMBL/GenBank/DDBJ databases">
        <authorList>
            <person name="Pinhassi J."/>
            <person name="Pedros-Alio C."/>
            <person name="Ferriera S."/>
            <person name="Johnson J."/>
            <person name="Kravitz S."/>
            <person name="Halpern A."/>
            <person name="Remington K."/>
            <person name="Beeson K."/>
            <person name="Tran B."/>
            <person name="Rogers Y.-H."/>
            <person name="Friedman R."/>
            <person name="Venter J.C."/>
        </authorList>
    </citation>
    <scope>NUCLEOTIDE SEQUENCE [LARGE SCALE GENOMIC DNA]</scope>
    <source>
        <strain evidence="9 10">RED65</strain>
    </source>
</reference>
<accession>Q1N682</accession>
<evidence type="ECO:0000256" key="7">
    <source>
        <dbReference type="SAM" id="Phobius"/>
    </source>
</evidence>
<dbReference type="PANTHER" id="PTHR30176:SF3">
    <property type="entry name" value="FERREDOXIN-TYPE PROTEIN NAPH"/>
    <property type="match status" value="1"/>
</dbReference>
<evidence type="ECO:0000313" key="10">
    <source>
        <dbReference type="Proteomes" id="UP000004263"/>
    </source>
</evidence>
<evidence type="ECO:0000256" key="6">
    <source>
        <dbReference type="ARBA" id="ARBA00023014"/>
    </source>
</evidence>
<dbReference type="InterPro" id="IPR032879">
    <property type="entry name" value="FixG_C"/>
</dbReference>
<dbReference type="Proteomes" id="UP000004263">
    <property type="component" value="Unassembled WGS sequence"/>
</dbReference>
<dbReference type="STRING" id="207949.RED65_09969"/>
<keyword evidence="7" id="KW-0812">Transmembrane</keyword>
<dbReference type="InterPro" id="IPR014116">
    <property type="entry name" value="Cyt_c_oxidase_cbb3_FixG"/>
</dbReference>
<keyword evidence="6" id="KW-0411">Iron-sulfur</keyword>
<keyword evidence="1" id="KW-0813">Transport</keyword>
<feature type="domain" description="4Fe-4S ferredoxin-type" evidence="8">
    <location>
        <begin position="265"/>
        <end position="293"/>
    </location>
</feature>
<keyword evidence="10" id="KW-1185">Reference proteome</keyword>
<keyword evidence="7" id="KW-1133">Transmembrane helix</keyword>
<dbReference type="Gene3D" id="2.60.40.10">
    <property type="entry name" value="Immunoglobulins"/>
    <property type="match status" value="1"/>
</dbReference>
<comment type="caution">
    <text evidence="9">The sequence shown here is derived from an EMBL/GenBank/DDBJ whole genome shotgun (WGS) entry which is preliminary data.</text>
</comment>
<evidence type="ECO:0000259" key="8">
    <source>
        <dbReference type="PROSITE" id="PS51379"/>
    </source>
</evidence>
<feature type="transmembrane region" description="Helical" evidence="7">
    <location>
        <begin position="89"/>
        <end position="110"/>
    </location>
</feature>
<gene>
    <name evidence="9" type="ORF">RED65_09969</name>
</gene>
<dbReference type="RefSeq" id="WP_007017131.1">
    <property type="nucleotide sequence ID" value="NZ_CH724113.1"/>
</dbReference>
<dbReference type="HOGENOM" id="CLU_032118_0_0_6"/>
<protein>
    <submittedName>
        <fullName evidence="9">Polyferredoxin</fullName>
    </submittedName>
</protein>
<evidence type="ECO:0000256" key="1">
    <source>
        <dbReference type="ARBA" id="ARBA00022448"/>
    </source>
</evidence>
<dbReference type="GO" id="GO:0046872">
    <property type="term" value="F:metal ion binding"/>
    <property type="evidence" value="ECO:0007669"/>
    <property type="project" value="UniProtKB-KW"/>
</dbReference>
<dbReference type="AlphaFoldDB" id="Q1N682"/>
<dbReference type="InterPro" id="IPR017896">
    <property type="entry name" value="4Fe4S_Fe-S-bd"/>
</dbReference>
<dbReference type="Pfam" id="PF12801">
    <property type="entry name" value="Fer4_5"/>
    <property type="match status" value="1"/>
</dbReference>
<feature type="transmembrane region" description="Helical" evidence="7">
    <location>
        <begin position="163"/>
        <end position="181"/>
    </location>
</feature>
<feature type="transmembrane region" description="Helical" evidence="7">
    <location>
        <begin position="201"/>
        <end position="218"/>
    </location>
</feature>
<dbReference type="EMBL" id="AAQH01000001">
    <property type="protein sequence ID" value="EAT13710.1"/>
    <property type="molecule type" value="Genomic_DNA"/>
</dbReference>
<keyword evidence="3" id="KW-0479">Metal-binding</keyword>
<dbReference type="InterPro" id="IPR009051">
    <property type="entry name" value="Helical_ferredxn"/>
</dbReference>
<keyword evidence="5" id="KW-0408">Iron</keyword>
<dbReference type="InterPro" id="IPR017900">
    <property type="entry name" value="4Fe4S_Fe_S_CS"/>
</dbReference>
<dbReference type="PANTHER" id="PTHR30176">
    <property type="entry name" value="FERREDOXIN-TYPE PROTEIN NAPH"/>
    <property type="match status" value="1"/>
</dbReference>
<keyword evidence="2" id="KW-0004">4Fe-4S</keyword>
<dbReference type="GO" id="GO:0005886">
    <property type="term" value="C:plasma membrane"/>
    <property type="evidence" value="ECO:0007669"/>
    <property type="project" value="TreeGrafter"/>
</dbReference>
<keyword evidence="7" id="KW-0472">Membrane</keyword>
<evidence type="ECO:0000256" key="5">
    <source>
        <dbReference type="ARBA" id="ARBA00023004"/>
    </source>
</evidence>